<evidence type="ECO:0000313" key="10">
    <source>
        <dbReference type="EMBL" id="RIH64732.1"/>
    </source>
</evidence>
<evidence type="ECO:0000256" key="3">
    <source>
        <dbReference type="ARBA" id="ARBA00022452"/>
    </source>
</evidence>
<dbReference type="Pfam" id="PF07660">
    <property type="entry name" value="STN"/>
    <property type="match status" value="1"/>
</dbReference>
<dbReference type="InterPro" id="IPR011662">
    <property type="entry name" value="Secretin/TonB_short_N"/>
</dbReference>
<dbReference type="InterPro" id="IPR023996">
    <property type="entry name" value="TonB-dep_OMP_SusC/RagA"/>
</dbReference>
<dbReference type="InterPro" id="IPR037066">
    <property type="entry name" value="Plug_dom_sf"/>
</dbReference>
<dbReference type="SUPFAM" id="SSF56935">
    <property type="entry name" value="Porins"/>
    <property type="match status" value="1"/>
</dbReference>
<comment type="subcellular location">
    <subcellularLocation>
        <location evidence="1 8">Cell outer membrane</location>
        <topology evidence="1 8">Multi-pass membrane protein</topology>
    </subcellularLocation>
</comment>
<dbReference type="PANTHER" id="PTHR30069">
    <property type="entry name" value="TONB-DEPENDENT OUTER MEMBRANE RECEPTOR"/>
    <property type="match status" value="1"/>
</dbReference>
<dbReference type="PROSITE" id="PS52016">
    <property type="entry name" value="TONB_DEPENDENT_REC_3"/>
    <property type="match status" value="1"/>
</dbReference>
<organism evidence="10 11">
    <name type="scientific">Mariniphaga sediminis</name>
    <dbReference type="NCBI Taxonomy" id="1628158"/>
    <lineage>
        <taxon>Bacteria</taxon>
        <taxon>Pseudomonadati</taxon>
        <taxon>Bacteroidota</taxon>
        <taxon>Bacteroidia</taxon>
        <taxon>Marinilabiliales</taxon>
        <taxon>Prolixibacteraceae</taxon>
        <taxon>Mariniphaga</taxon>
    </lineage>
</organism>
<dbReference type="InterPro" id="IPR008969">
    <property type="entry name" value="CarboxyPept-like_regulatory"/>
</dbReference>
<dbReference type="Gene3D" id="2.170.130.10">
    <property type="entry name" value="TonB-dependent receptor, plug domain"/>
    <property type="match status" value="1"/>
</dbReference>
<dbReference type="GO" id="GO:0015344">
    <property type="term" value="F:siderophore uptake transmembrane transporter activity"/>
    <property type="evidence" value="ECO:0007669"/>
    <property type="project" value="TreeGrafter"/>
</dbReference>
<keyword evidence="5" id="KW-0732">Signal</keyword>
<dbReference type="InterPro" id="IPR036942">
    <property type="entry name" value="Beta-barrel_TonB_sf"/>
</dbReference>
<dbReference type="OrthoDB" id="1095312at2"/>
<evidence type="ECO:0000256" key="5">
    <source>
        <dbReference type="ARBA" id="ARBA00022729"/>
    </source>
</evidence>
<dbReference type="Gene3D" id="2.40.170.20">
    <property type="entry name" value="TonB-dependent receptor, beta-barrel domain"/>
    <property type="match status" value="1"/>
</dbReference>
<dbReference type="PANTHER" id="PTHR30069:SF29">
    <property type="entry name" value="HEMOGLOBIN AND HEMOGLOBIN-HAPTOGLOBIN-BINDING PROTEIN 1-RELATED"/>
    <property type="match status" value="1"/>
</dbReference>
<dbReference type="GO" id="GO:0009279">
    <property type="term" value="C:cell outer membrane"/>
    <property type="evidence" value="ECO:0007669"/>
    <property type="project" value="UniProtKB-SubCell"/>
</dbReference>
<evidence type="ECO:0000256" key="6">
    <source>
        <dbReference type="ARBA" id="ARBA00023136"/>
    </source>
</evidence>
<evidence type="ECO:0000256" key="4">
    <source>
        <dbReference type="ARBA" id="ARBA00022692"/>
    </source>
</evidence>
<evidence type="ECO:0000256" key="1">
    <source>
        <dbReference type="ARBA" id="ARBA00004571"/>
    </source>
</evidence>
<accession>A0A399D220</accession>
<dbReference type="SUPFAM" id="SSF49464">
    <property type="entry name" value="Carboxypeptidase regulatory domain-like"/>
    <property type="match status" value="1"/>
</dbReference>
<protein>
    <submittedName>
        <fullName evidence="10">SusC/RagA family TonB-linked outer membrane protein</fullName>
    </submittedName>
</protein>
<evidence type="ECO:0000256" key="7">
    <source>
        <dbReference type="ARBA" id="ARBA00023237"/>
    </source>
</evidence>
<evidence type="ECO:0000313" key="11">
    <source>
        <dbReference type="Proteomes" id="UP000266441"/>
    </source>
</evidence>
<dbReference type="GO" id="GO:0044718">
    <property type="term" value="P:siderophore transmembrane transport"/>
    <property type="evidence" value="ECO:0007669"/>
    <property type="project" value="TreeGrafter"/>
</dbReference>
<dbReference type="EMBL" id="QWET01000009">
    <property type="protein sequence ID" value="RIH64732.1"/>
    <property type="molecule type" value="Genomic_DNA"/>
</dbReference>
<keyword evidence="4 8" id="KW-0812">Transmembrane</keyword>
<dbReference type="RefSeq" id="WP_119350603.1">
    <property type="nucleotide sequence ID" value="NZ_QWET01000009.1"/>
</dbReference>
<dbReference type="FunFam" id="2.170.130.10:FF:000003">
    <property type="entry name" value="SusC/RagA family TonB-linked outer membrane protein"/>
    <property type="match status" value="1"/>
</dbReference>
<comment type="similarity">
    <text evidence="8">Belongs to the TonB-dependent receptor family.</text>
</comment>
<comment type="caution">
    <text evidence="10">The sequence shown here is derived from an EMBL/GenBank/DDBJ whole genome shotgun (WGS) entry which is preliminary data.</text>
</comment>
<dbReference type="Pfam" id="PF13715">
    <property type="entry name" value="CarbopepD_reg_2"/>
    <property type="match status" value="1"/>
</dbReference>
<evidence type="ECO:0000256" key="2">
    <source>
        <dbReference type="ARBA" id="ARBA00022448"/>
    </source>
</evidence>
<keyword evidence="7 8" id="KW-0998">Cell outer membrane</keyword>
<keyword evidence="11" id="KW-1185">Reference proteome</keyword>
<sequence length="1121" mass="126945">MKLTCLLITFALLQVSAETYSQTKKLTLNLKNTPLSVLFEEIEKTSEFHFFYDSGSLDLSQKVTVAVEDSNIEEVLEKLFSDSGISYEIFDRYIILKGEEKRRIREGFFVQQQQQQHSVSGKVTDSGGEPLPGVTVVVKGTTQGTVTNAEGEYSLFNIPANATLQFSFVGMRMQEVEVGNQTLINISMEEETFGLEEVVAIGYGTQKKVNVIGSVTTVNNDELTAAPVGRIANALTGRMPGATIMQSSGEPGNDAPSIRIRGNSTLGNNAPLIVVDGIPGRDLNSLHPEDIESITVLKDAAAGIYGARAANGVILVTTKRGDFNKAPTFTYRFSEGFLTPTMLPEMTDAATYATMIRENQSYRGVEEANMRFSEEDIVKYASGEYPWTHPNTNWFDSALRRYSSTRHHSFSVAGGAKSINYYTSFGYQLDDGIYKNNNTSYNRYNLKAALNIKINEYISLGIDIAGAREDKMYGTKSAGSNFTSLIRMYPTSHALFPNGLPGPDIERGDQPMVSASAETGFDDDQRYRSNNMLSAQFIIPGVEGLSLSGYFAYDVYFQQRKLFQKPWTLYSFNKDAYLAAGNTGKEDGSDFLLASSYGYSEPRLTNYSTRSDSRTTNLKIDYTRSFSDDHNLSAFVSYESFEYYYQSFDAFRRYFLSDKLPYLFAGGDAEKSNGESVDHDARMNFFGRASYNYKETYMFQFSFRRDGSLRFSKEAGRWGNFPSVLLGWRPSNYEWWEDSFGFIDYLKFKASWGQMGNDAVPAYQYLSSYQFSGGYVLGNSQDYNLGLAQANTPNPHITWEVANMFNIGWESMLWDSRINFDTDLFYERRNNILITRNASVPQFTGLELPDENFGIVDSKGIELVLGYSKTEGDFTYKVNGNFSFARNKIVEYDEPERNVAWQERTGLPQNALLLYRSLGIFRDEEHVNSLPHLQGARPGDIIIEDYDKDGKITNDDRQLFPLTTTPEINYGLSFNLNYRNFELTGLFHGAARGMRRAYYEIQGTGGNYLQWASEDRWTPENTNASKPRAFERIEEYWRQDYITDFDYMPISFLRLKNLQLKYTIPQSVLGYTKVVKDFNVYFSGQNLWLVYSGNEIMDPEVSNVTSYPLMKVYSLGAQITF</sequence>
<dbReference type="NCBIfam" id="TIGR04056">
    <property type="entry name" value="OMP_RagA_SusC"/>
    <property type="match status" value="1"/>
</dbReference>
<dbReference type="AlphaFoldDB" id="A0A399D220"/>
<gene>
    <name evidence="10" type="ORF">D1164_13385</name>
</gene>
<dbReference type="Pfam" id="PF07715">
    <property type="entry name" value="Plug"/>
    <property type="match status" value="1"/>
</dbReference>
<dbReference type="FunFam" id="2.60.40.1120:FF:000003">
    <property type="entry name" value="Outer membrane protein Omp121"/>
    <property type="match status" value="1"/>
</dbReference>
<dbReference type="Gene3D" id="3.55.50.30">
    <property type="match status" value="1"/>
</dbReference>
<dbReference type="InterPro" id="IPR039426">
    <property type="entry name" value="TonB-dep_rcpt-like"/>
</dbReference>
<feature type="domain" description="Secretin/TonB short N-terminal" evidence="9">
    <location>
        <begin position="48"/>
        <end position="99"/>
    </location>
</feature>
<dbReference type="Gene3D" id="2.60.40.1120">
    <property type="entry name" value="Carboxypeptidase-like, regulatory domain"/>
    <property type="match status" value="1"/>
</dbReference>
<evidence type="ECO:0000256" key="8">
    <source>
        <dbReference type="PROSITE-ProRule" id="PRU01360"/>
    </source>
</evidence>
<evidence type="ECO:0000259" key="9">
    <source>
        <dbReference type="SMART" id="SM00965"/>
    </source>
</evidence>
<keyword evidence="2 8" id="KW-0813">Transport</keyword>
<keyword evidence="3 8" id="KW-1134">Transmembrane beta strand</keyword>
<name>A0A399D220_9BACT</name>
<keyword evidence="6 8" id="KW-0472">Membrane</keyword>
<reference evidence="10 11" key="1">
    <citation type="journal article" date="2015" name="Int. J. Syst. Evol. Microbiol.">
        <title>Mariniphaga sediminis sp. nov., isolated from coastal sediment.</title>
        <authorList>
            <person name="Wang F.Q."/>
            <person name="Shen Q.Y."/>
            <person name="Chen G.J."/>
            <person name="Du Z.J."/>
        </authorList>
    </citation>
    <scope>NUCLEOTIDE SEQUENCE [LARGE SCALE GENOMIC DNA]</scope>
    <source>
        <strain evidence="10 11">SY21</strain>
    </source>
</reference>
<dbReference type="Proteomes" id="UP000266441">
    <property type="component" value="Unassembled WGS sequence"/>
</dbReference>
<dbReference type="InterPro" id="IPR023997">
    <property type="entry name" value="TonB-dep_OMP_SusC/RagA_CS"/>
</dbReference>
<dbReference type="InterPro" id="IPR012910">
    <property type="entry name" value="Plug_dom"/>
</dbReference>
<dbReference type="NCBIfam" id="TIGR04057">
    <property type="entry name" value="SusC_RagA_signa"/>
    <property type="match status" value="1"/>
</dbReference>
<dbReference type="SMART" id="SM00965">
    <property type="entry name" value="STN"/>
    <property type="match status" value="1"/>
</dbReference>
<proteinExistence type="inferred from homology"/>